<feature type="transmembrane region" description="Helical" evidence="8">
    <location>
        <begin position="182"/>
        <end position="204"/>
    </location>
</feature>
<comment type="similarity">
    <text evidence="2">Belongs to the amino acid-polyamine-organocation (APC) superfamily. Spore germination protein (SGP) (TC 2.A.3.9) family.</text>
</comment>
<dbReference type="NCBIfam" id="TIGR00912">
    <property type="entry name" value="2A0309"/>
    <property type="match status" value="1"/>
</dbReference>
<evidence type="ECO:0000313" key="10">
    <source>
        <dbReference type="Proteomes" id="UP000076567"/>
    </source>
</evidence>
<dbReference type="InterPro" id="IPR004761">
    <property type="entry name" value="Spore_GerAB"/>
</dbReference>
<keyword evidence="3" id="KW-0813">Transport</keyword>
<feature type="transmembrane region" description="Helical" evidence="8">
    <location>
        <begin position="141"/>
        <end position="162"/>
    </location>
</feature>
<dbReference type="EMBL" id="LRFC01000001">
    <property type="protein sequence ID" value="KZE69473.1"/>
    <property type="molecule type" value="Genomic_DNA"/>
</dbReference>
<evidence type="ECO:0000256" key="1">
    <source>
        <dbReference type="ARBA" id="ARBA00004141"/>
    </source>
</evidence>
<feature type="transmembrane region" description="Helical" evidence="8">
    <location>
        <begin position="331"/>
        <end position="353"/>
    </location>
</feature>
<evidence type="ECO:0000256" key="4">
    <source>
        <dbReference type="ARBA" id="ARBA00022544"/>
    </source>
</evidence>
<dbReference type="OrthoDB" id="2446105at2"/>
<keyword evidence="10" id="KW-1185">Reference proteome</keyword>
<proteinExistence type="inferred from homology"/>
<evidence type="ECO:0000256" key="8">
    <source>
        <dbReference type="SAM" id="Phobius"/>
    </source>
</evidence>
<feature type="transmembrane region" description="Helical" evidence="8">
    <location>
        <begin position="267"/>
        <end position="289"/>
    </location>
</feature>
<feature type="transmembrane region" description="Helical" evidence="8">
    <location>
        <begin position="301"/>
        <end position="319"/>
    </location>
</feature>
<keyword evidence="7 8" id="KW-0472">Membrane</keyword>
<name>A0A165P9W3_9BACL</name>
<evidence type="ECO:0000256" key="5">
    <source>
        <dbReference type="ARBA" id="ARBA00022692"/>
    </source>
</evidence>
<feature type="transmembrane region" description="Helical" evidence="8">
    <location>
        <begin position="39"/>
        <end position="60"/>
    </location>
</feature>
<dbReference type="GO" id="GO:0009847">
    <property type="term" value="P:spore germination"/>
    <property type="evidence" value="ECO:0007669"/>
    <property type="project" value="InterPro"/>
</dbReference>
<accession>A0A165P9W3</accession>
<protein>
    <submittedName>
        <fullName evidence="9">Uncharacterized protein</fullName>
    </submittedName>
</protein>
<dbReference type="GO" id="GO:0016020">
    <property type="term" value="C:membrane"/>
    <property type="evidence" value="ECO:0007669"/>
    <property type="project" value="UniProtKB-SubCell"/>
</dbReference>
<keyword evidence="5 8" id="KW-0812">Transmembrane</keyword>
<feature type="transmembrane region" description="Helical" evidence="8">
    <location>
        <begin position="216"/>
        <end position="238"/>
    </location>
</feature>
<dbReference type="AlphaFoldDB" id="A0A165P9W3"/>
<evidence type="ECO:0000256" key="2">
    <source>
        <dbReference type="ARBA" id="ARBA00007998"/>
    </source>
</evidence>
<feature type="transmembrane region" description="Helical" evidence="8">
    <location>
        <begin position="81"/>
        <end position="104"/>
    </location>
</feature>
<feature type="transmembrane region" description="Helical" evidence="8">
    <location>
        <begin position="12"/>
        <end position="33"/>
    </location>
</feature>
<dbReference type="RefSeq" id="WP_066237259.1">
    <property type="nucleotide sequence ID" value="NZ_LRFC01000001.1"/>
</dbReference>
<keyword evidence="6 8" id="KW-1133">Transmembrane helix</keyword>
<comment type="caution">
    <text evidence="9">The sequence shown here is derived from an EMBL/GenBank/DDBJ whole genome shotgun (WGS) entry which is preliminary data.</text>
</comment>
<feature type="transmembrane region" description="Helical" evidence="8">
    <location>
        <begin position="116"/>
        <end position="134"/>
    </location>
</feature>
<dbReference type="PANTHER" id="PTHR34975:SF2">
    <property type="entry name" value="SPORE GERMINATION PROTEIN A2"/>
    <property type="match status" value="1"/>
</dbReference>
<dbReference type="Gene3D" id="1.20.1740.10">
    <property type="entry name" value="Amino acid/polyamine transporter I"/>
    <property type="match status" value="1"/>
</dbReference>
<evidence type="ECO:0000256" key="3">
    <source>
        <dbReference type="ARBA" id="ARBA00022448"/>
    </source>
</evidence>
<dbReference type="Proteomes" id="UP000076567">
    <property type="component" value="Unassembled WGS sequence"/>
</dbReference>
<evidence type="ECO:0000256" key="6">
    <source>
        <dbReference type="ARBA" id="ARBA00022989"/>
    </source>
</evidence>
<sequence length="364" mass="41127">MSSQSITHRQLFFLIFQTQIGVGVLSLPYSLFVKAKTDGWISLMLAGIFIQFSLLAIWKLCNRFPKSTIFDILPKIMGKPLGFVFNFIYTLHFAFISILILALYNQVVGKWILFDTPHWVIIFIMAFTGVYFITSTPREMARFFTIVTPLLLILLGLILYAYTDLHLLYIFPVGSVGVSNIIRSSSDAMVSLLGFDVALVFLAYTSGASNKKLKVLSFASLSVTLIYLFIVVTTYMYFNPLEIVIVPEPVLYMLKAFSFTVIERTDLIFLSIWIISVATSFISYLYVASKGLQTLFKLKKHESAAPFIALFCFLIAIIPNEKLEILTWNKYISMTSLLFSGIAPIFLLLIAVIRKKQEKGTASS</sequence>
<reference evidence="10" key="1">
    <citation type="submission" date="2016-01" db="EMBL/GenBank/DDBJ databases">
        <title>Draft genome of Chromobacterium sp. F49.</title>
        <authorList>
            <person name="Hong K.W."/>
        </authorList>
    </citation>
    <scope>NUCLEOTIDE SEQUENCE [LARGE SCALE GENOMIC DNA]</scope>
    <source>
        <strain evidence="10">P7IIIA</strain>
    </source>
</reference>
<dbReference type="Pfam" id="PF03845">
    <property type="entry name" value="Spore_permease"/>
    <property type="match status" value="1"/>
</dbReference>
<comment type="subcellular location">
    <subcellularLocation>
        <location evidence="1">Membrane</location>
        <topology evidence="1">Multi-pass membrane protein</topology>
    </subcellularLocation>
</comment>
<evidence type="ECO:0000256" key="7">
    <source>
        <dbReference type="ARBA" id="ARBA00023136"/>
    </source>
</evidence>
<gene>
    <name evidence="9" type="ORF">AWM68_04195</name>
</gene>
<evidence type="ECO:0000313" key="9">
    <source>
        <dbReference type="EMBL" id="KZE69473.1"/>
    </source>
</evidence>
<organism evidence="9 10">
    <name type="scientific">Fictibacillus phosphorivorans</name>
    <dbReference type="NCBI Taxonomy" id="1221500"/>
    <lineage>
        <taxon>Bacteria</taxon>
        <taxon>Bacillati</taxon>
        <taxon>Bacillota</taxon>
        <taxon>Bacilli</taxon>
        <taxon>Bacillales</taxon>
        <taxon>Fictibacillaceae</taxon>
        <taxon>Fictibacillus</taxon>
    </lineage>
</organism>
<keyword evidence="4" id="KW-0309">Germination</keyword>
<dbReference type="PANTHER" id="PTHR34975">
    <property type="entry name" value="SPORE GERMINATION PROTEIN A2"/>
    <property type="match status" value="1"/>
</dbReference>